<keyword evidence="3" id="KW-1185">Reference proteome</keyword>
<accession>A0A5B9PE73</accession>
<proteinExistence type="predicted"/>
<dbReference type="Pfam" id="PF04972">
    <property type="entry name" value="BON"/>
    <property type="match status" value="1"/>
</dbReference>
<feature type="domain" description="BON" evidence="1">
    <location>
        <begin position="12"/>
        <end position="80"/>
    </location>
</feature>
<protein>
    <submittedName>
        <fullName evidence="2">BON domain protein</fullName>
    </submittedName>
</protein>
<gene>
    <name evidence="2" type="ORF">MFFC18_33490</name>
</gene>
<dbReference type="EMBL" id="CP042912">
    <property type="protein sequence ID" value="QEG23450.1"/>
    <property type="molecule type" value="Genomic_DNA"/>
</dbReference>
<dbReference type="Proteomes" id="UP000322214">
    <property type="component" value="Chromosome"/>
</dbReference>
<dbReference type="AlphaFoldDB" id="A0A5B9PE73"/>
<reference evidence="2 3" key="1">
    <citation type="submission" date="2019-08" db="EMBL/GenBank/DDBJ databases">
        <title>Deep-cultivation of Planctomycetes and their phenomic and genomic characterization uncovers novel biology.</title>
        <authorList>
            <person name="Wiegand S."/>
            <person name="Jogler M."/>
            <person name="Boedeker C."/>
            <person name="Pinto D."/>
            <person name="Vollmers J."/>
            <person name="Rivas-Marin E."/>
            <person name="Kohn T."/>
            <person name="Peeters S.H."/>
            <person name="Heuer A."/>
            <person name="Rast P."/>
            <person name="Oberbeckmann S."/>
            <person name="Bunk B."/>
            <person name="Jeske O."/>
            <person name="Meyerdierks A."/>
            <person name="Storesund J.E."/>
            <person name="Kallscheuer N."/>
            <person name="Luecker S."/>
            <person name="Lage O.M."/>
            <person name="Pohl T."/>
            <person name="Merkel B.J."/>
            <person name="Hornburger P."/>
            <person name="Mueller R.-W."/>
            <person name="Bruemmer F."/>
            <person name="Labrenz M."/>
            <person name="Spormann A.M."/>
            <person name="Op den Camp H."/>
            <person name="Overmann J."/>
            <person name="Amann R."/>
            <person name="Jetten M.S.M."/>
            <person name="Mascher T."/>
            <person name="Medema M.H."/>
            <person name="Devos D.P."/>
            <person name="Kaster A.-K."/>
            <person name="Ovreas L."/>
            <person name="Rohde M."/>
            <person name="Galperin M.Y."/>
            <person name="Jogler C."/>
        </authorList>
    </citation>
    <scope>NUCLEOTIDE SEQUENCE [LARGE SCALE GENOMIC DNA]</scope>
    <source>
        <strain evidence="2 3">FC18</strain>
    </source>
</reference>
<evidence type="ECO:0000313" key="2">
    <source>
        <dbReference type="EMBL" id="QEG23450.1"/>
    </source>
</evidence>
<dbReference type="PROSITE" id="PS50914">
    <property type="entry name" value="BON"/>
    <property type="match status" value="1"/>
</dbReference>
<dbReference type="InterPro" id="IPR007055">
    <property type="entry name" value="BON_dom"/>
</dbReference>
<organism evidence="2 3">
    <name type="scientific">Mariniblastus fucicola</name>
    <dbReference type="NCBI Taxonomy" id="980251"/>
    <lineage>
        <taxon>Bacteria</taxon>
        <taxon>Pseudomonadati</taxon>
        <taxon>Planctomycetota</taxon>
        <taxon>Planctomycetia</taxon>
        <taxon>Pirellulales</taxon>
        <taxon>Pirellulaceae</taxon>
        <taxon>Mariniblastus</taxon>
    </lineage>
</organism>
<dbReference type="KEGG" id="mff:MFFC18_33490"/>
<dbReference type="RefSeq" id="WP_148618904.1">
    <property type="nucleotide sequence ID" value="NZ_CP042912.1"/>
</dbReference>
<evidence type="ECO:0000313" key="3">
    <source>
        <dbReference type="Proteomes" id="UP000322214"/>
    </source>
</evidence>
<dbReference type="Gene3D" id="3.30.1340.30">
    <property type="match status" value="1"/>
</dbReference>
<sequence>MGKGMEFAVAYRDEDITKRVRDFLARQHFPALQELEIETARGELTVRGEVLSFYEKQIAMSICQRVPGVRVFVDEILVAES</sequence>
<evidence type="ECO:0000259" key="1">
    <source>
        <dbReference type="PROSITE" id="PS50914"/>
    </source>
</evidence>
<name>A0A5B9PE73_9BACT</name>